<accession>A0AA36LRD6</accession>
<dbReference type="Proteomes" id="UP000040841">
    <property type="component" value="Unassembled WGS sequence"/>
</dbReference>
<dbReference type="Pfam" id="PF16967">
    <property type="entry name" value="TcfC"/>
    <property type="match status" value="1"/>
</dbReference>
<feature type="chain" id="PRO_5041353818" evidence="2">
    <location>
        <begin position="25"/>
        <end position="828"/>
    </location>
</feature>
<proteinExistence type="predicted"/>
<comment type="caution">
    <text evidence="5">The sequence shown here is derived from an EMBL/GenBank/DDBJ whole genome shotgun (WGS) entry which is preliminary data.</text>
</comment>
<reference evidence="5 6" key="1">
    <citation type="submission" date="2015-03" db="EMBL/GenBank/DDBJ databases">
        <authorList>
            <consortium name="Pathogen Informatics"/>
            <person name="Murphy D."/>
        </authorList>
    </citation>
    <scope>NUCLEOTIDE SEQUENCE [LARGE SCALE GENOMIC DNA]</scope>
    <source>
        <strain evidence="5 6">FE82747</strain>
    </source>
</reference>
<feature type="domain" description="Pilus assembly protein E-set like" evidence="4">
    <location>
        <begin position="278"/>
        <end position="345"/>
    </location>
</feature>
<dbReference type="RefSeq" id="WP_253271870.1">
    <property type="nucleotide sequence ID" value="NZ_CABMMJ010000011.1"/>
</dbReference>
<dbReference type="EMBL" id="CQBM01000011">
    <property type="protein sequence ID" value="CNI50510.1"/>
    <property type="molecule type" value="Genomic_DNA"/>
</dbReference>
<dbReference type="InterPro" id="IPR032636">
    <property type="entry name" value="Pilus_assem_E-set-like_dom"/>
</dbReference>
<sequence>MTFKFYQKYTAIVVASLFFVTFNAASSAKQGMVNIDGVVIPQAFAHALREGMNVPLLLHFEKNIGQSADQPIGTALLQLDNDKLKVKQIYFEQPEKGAKLSVETLALLEKISDQVFTDHKTIILSEDAQLTLQLKQLVLQLTVKQSALGVVTTQRSKDVGRSTVEAISSTLGYSGSITNGLGSNSLSYLSLNSITGYREHHLDINGAVYGLMDEDNRQAKLYKAMYVKDVNGRRFAAGMLDSWNLQSLAPVTGLNYSQIYGFSYGSRANSTIFDNTQSLTPIIAFLPSAGEVRLLRSGRLLSVQSFDMGNHEINTSALPNGIYNVDMEIVVNGEVIERRTQSVNKLLTPGMANGGASLWQLWGGVLHLDDWRRDETHHFSAQQTAVLGASATGNFNTVSLGVSGYSFDKNPVVETNLAWPISESININHQNMLSADNSWGVANTINTNLSDVLNSVWLSQQKSYIGNTLRQTPRDNYSVGVNINFKPLISNMDSLSVSYNNDRYNNSRFFNFNYSHNLMANRYGNLGLRLGLQQNNSSSGEGNNSDKFIALDFTMPMGHWFSAGLSHQNGGSTLNLAARQNVDFGIIRNVSGNVSQIVNDNNDGGRALNGGVASNYESKFISGNAAANSRSDGGINTTINGRGSIGWRGKNIASSGRADGNAGVIIKTDLGKDGLLTAKVNNRNIDLSGTKNYIALPPYAQYDVQIINHKDSAINFDIVSKSKNKLILYPGNVAVIEPQIKQMVTVSGVIKAEDGSTLSSSTITNNISHTITDKDGEFLMDVDKQFPTIKYKDDNNRSCSAELDIASAQGAAWVGDIVCKGLKTYGGK</sequence>
<feature type="signal peptide" evidence="2">
    <location>
        <begin position="1"/>
        <end position="24"/>
    </location>
</feature>
<evidence type="ECO:0000259" key="3">
    <source>
        <dbReference type="Pfam" id="PF15976"/>
    </source>
</evidence>
<keyword evidence="1 2" id="KW-0732">Signal</keyword>
<name>A0AA36LRD6_YERMO</name>
<evidence type="ECO:0000259" key="4">
    <source>
        <dbReference type="Pfam" id="PF16967"/>
    </source>
</evidence>
<evidence type="ECO:0000313" key="6">
    <source>
        <dbReference type="Proteomes" id="UP000040841"/>
    </source>
</evidence>
<dbReference type="InterPro" id="IPR031917">
    <property type="entry name" value="Pilus_assem_C"/>
</dbReference>
<evidence type="ECO:0000313" key="5">
    <source>
        <dbReference type="EMBL" id="CNI50510.1"/>
    </source>
</evidence>
<dbReference type="Pfam" id="PF15976">
    <property type="entry name" value="CooC_C"/>
    <property type="match status" value="1"/>
</dbReference>
<gene>
    <name evidence="5" type="ORF">ERS008502_03464</name>
</gene>
<dbReference type="AlphaFoldDB" id="A0AA36LRD6"/>
<feature type="domain" description="Pilus assembly protein C-terminal" evidence="3">
    <location>
        <begin position="728"/>
        <end position="820"/>
    </location>
</feature>
<protein>
    <submittedName>
        <fullName evidence="5">Uncharacterized protein</fullName>
    </submittedName>
</protein>
<evidence type="ECO:0000256" key="1">
    <source>
        <dbReference type="ARBA" id="ARBA00022729"/>
    </source>
</evidence>
<evidence type="ECO:0000256" key="2">
    <source>
        <dbReference type="SAM" id="SignalP"/>
    </source>
</evidence>
<organism evidence="5 6">
    <name type="scientific">Yersinia mollaretii</name>
    <dbReference type="NCBI Taxonomy" id="33060"/>
    <lineage>
        <taxon>Bacteria</taxon>
        <taxon>Pseudomonadati</taxon>
        <taxon>Pseudomonadota</taxon>
        <taxon>Gammaproteobacteria</taxon>
        <taxon>Enterobacterales</taxon>
        <taxon>Yersiniaceae</taxon>
        <taxon>Yersinia</taxon>
    </lineage>
</organism>